<evidence type="ECO:0000256" key="1">
    <source>
        <dbReference type="SAM" id="Coils"/>
    </source>
</evidence>
<keyword evidence="1" id="KW-0175">Coiled coil</keyword>
<protein>
    <submittedName>
        <fullName evidence="3">Uncharacterized protein</fullName>
    </submittedName>
</protein>
<dbReference type="EMBL" id="JAVRRJ010000007">
    <property type="protein sequence ID" value="KAK5083077.1"/>
    <property type="molecule type" value="Genomic_DNA"/>
</dbReference>
<dbReference type="Proteomes" id="UP001309876">
    <property type="component" value="Unassembled WGS sequence"/>
</dbReference>
<proteinExistence type="predicted"/>
<comment type="caution">
    <text evidence="3">The sequence shown here is derived from an EMBL/GenBank/DDBJ whole genome shotgun (WGS) entry which is preliminary data.</text>
</comment>
<feature type="coiled-coil region" evidence="1">
    <location>
        <begin position="144"/>
        <end position="178"/>
    </location>
</feature>
<organism evidence="3 4">
    <name type="scientific">Lithohypha guttulata</name>
    <dbReference type="NCBI Taxonomy" id="1690604"/>
    <lineage>
        <taxon>Eukaryota</taxon>
        <taxon>Fungi</taxon>
        <taxon>Dikarya</taxon>
        <taxon>Ascomycota</taxon>
        <taxon>Pezizomycotina</taxon>
        <taxon>Eurotiomycetes</taxon>
        <taxon>Chaetothyriomycetidae</taxon>
        <taxon>Chaetothyriales</taxon>
        <taxon>Trichomeriaceae</taxon>
        <taxon>Lithohypha</taxon>
    </lineage>
</organism>
<feature type="compositionally biased region" description="Polar residues" evidence="2">
    <location>
        <begin position="204"/>
        <end position="214"/>
    </location>
</feature>
<sequence length="232" mass="26578">MRGGPEEEFIQGGCGEVRDSGEDEGGLVGMAQLEELREMRQANWPQRVNKLEKYTRFLEGENLRLQQLHLRSSQPEIKALVNKIADHHAISQAHVQDLEHENVCLQKSKTLLELEKSLHEKHIAYVDDKQTQYLNEQNILVDTLKDLDARYVASQEELQAQQESSFQLQRKLESSEKKRKAVTATMLKLWKKNLNIDAEPAANPEQSSETQSAETVVREGEREDNADHPLEI</sequence>
<dbReference type="AlphaFoldDB" id="A0AAN7Y4V1"/>
<feature type="region of interest" description="Disordered" evidence="2">
    <location>
        <begin position="1"/>
        <end position="24"/>
    </location>
</feature>
<keyword evidence="4" id="KW-1185">Reference proteome</keyword>
<evidence type="ECO:0000256" key="2">
    <source>
        <dbReference type="SAM" id="MobiDB-lite"/>
    </source>
</evidence>
<evidence type="ECO:0000313" key="4">
    <source>
        <dbReference type="Proteomes" id="UP001309876"/>
    </source>
</evidence>
<evidence type="ECO:0000313" key="3">
    <source>
        <dbReference type="EMBL" id="KAK5083077.1"/>
    </source>
</evidence>
<feature type="region of interest" description="Disordered" evidence="2">
    <location>
        <begin position="198"/>
        <end position="232"/>
    </location>
</feature>
<name>A0AAN7Y4V1_9EURO</name>
<gene>
    <name evidence="3" type="ORF">LTR05_006959</name>
</gene>
<accession>A0AAN7Y4V1</accession>
<reference evidence="3 4" key="1">
    <citation type="submission" date="2023-08" db="EMBL/GenBank/DDBJ databases">
        <title>Black Yeasts Isolated from many extreme environments.</title>
        <authorList>
            <person name="Coleine C."/>
            <person name="Stajich J.E."/>
            <person name="Selbmann L."/>
        </authorList>
    </citation>
    <scope>NUCLEOTIDE SEQUENCE [LARGE SCALE GENOMIC DNA]</scope>
    <source>
        <strain evidence="3 4">CCFEE 5910</strain>
    </source>
</reference>
<feature type="compositionally biased region" description="Basic and acidic residues" evidence="2">
    <location>
        <begin position="216"/>
        <end position="232"/>
    </location>
</feature>